<keyword evidence="3 10" id="KW-0436">Ligase</keyword>
<sequence>MKVIAAGTAECLPEGDMRAKVERAIAKDKPLKIKFGVDPTRPDLHLGHAVPLRKLRQFQELGHTAILLIGDFTALVGDPSARDITRPQLSVEEVRENAETYAEQAFHILDKDKTVLDYNSRWLAPLTFEELLRLTAYFTVARLLEREDFSKRYSECASIGLHEFLYPVMQAYDSVALEADVEIGGTDQIFNLLAGRELQKALGQEPQTVLTLPILVGLDGEKKMSKSLGNHIGLTDPPEEMFGKLMSLADELMPEYFRLASGEGPYEIEEILRNIESADLHPARAKRRLAGDVVKLYWDEKSAKAAEERFDRVHKERERPDDIPDIQVPAAEFVDGKIWIPRLLVLANLAASTSEGRRLINQKGIRIAEEIVENPDLELPADYLDGEVIQKGKRHFRRIKLS</sequence>
<dbReference type="PANTHER" id="PTHR11766:SF1">
    <property type="entry name" value="TYROSINE--TRNA LIGASE"/>
    <property type="match status" value="1"/>
</dbReference>
<dbReference type="GO" id="GO:0005524">
    <property type="term" value="F:ATP binding"/>
    <property type="evidence" value="ECO:0007669"/>
    <property type="project" value="UniProtKB-UniRule"/>
</dbReference>
<comment type="subunit">
    <text evidence="1 10">Homodimer.</text>
</comment>
<dbReference type="Gene3D" id="3.10.290.10">
    <property type="entry name" value="RNA-binding S4 domain"/>
    <property type="match status" value="1"/>
</dbReference>
<dbReference type="InterPro" id="IPR014729">
    <property type="entry name" value="Rossmann-like_a/b/a_fold"/>
</dbReference>
<comment type="caution">
    <text evidence="12">The sequence shown here is derived from an EMBL/GenBank/DDBJ whole genome shotgun (WGS) entry which is preliminary data.</text>
</comment>
<keyword evidence="7 10" id="KW-0648">Protein biosynthesis</keyword>
<organism evidence="12 13">
    <name type="scientific">Candidatus Solincola sediminis</name>
    <dbReference type="NCBI Taxonomy" id="1797199"/>
    <lineage>
        <taxon>Bacteria</taxon>
        <taxon>Bacillati</taxon>
        <taxon>Actinomycetota</taxon>
        <taxon>Candidatus Geothermincolia</taxon>
        <taxon>Candidatus Geothermincolales</taxon>
        <taxon>Candidatus Geothermincolaceae</taxon>
        <taxon>Candidatus Solincola</taxon>
    </lineage>
</organism>
<reference evidence="12 13" key="1">
    <citation type="journal article" date="2016" name="Nat. Commun.">
        <title>Thousands of microbial genomes shed light on interconnected biogeochemical processes in an aquifer system.</title>
        <authorList>
            <person name="Anantharaman K."/>
            <person name="Brown C.T."/>
            <person name="Hug L.A."/>
            <person name="Sharon I."/>
            <person name="Castelle C.J."/>
            <person name="Probst A.J."/>
            <person name="Thomas B.C."/>
            <person name="Singh A."/>
            <person name="Wilkins M.J."/>
            <person name="Karaoz U."/>
            <person name="Brodie E.L."/>
            <person name="Williams K.H."/>
            <person name="Hubbard S.S."/>
            <person name="Banfield J.F."/>
        </authorList>
    </citation>
    <scope>NUCLEOTIDE SEQUENCE [LARGE SCALE GENOMIC DNA]</scope>
</reference>
<evidence type="ECO:0000256" key="2">
    <source>
        <dbReference type="ARBA" id="ARBA00022490"/>
    </source>
</evidence>
<dbReference type="GO" id="GO:0004831">
    <property type="term" value="F:tyrosine-tRNA ligase activity"/>
    <property type="evidence" value="ECO:0007669"/>
    <property type="project" value="UniProtKB-UniRule"/>
</dbReference>
<keyword evidence="5 10" id="KW-0067">ATP-binding</keyword>
<evidence type="ECO:0000256" key="5">
    <source>
        <dbReference type="ARBA" id="ARBA00022840"/>
    </source>
</evidence>
<evidence type="ECO:0000256" key="11">
    <source>
        <dbReference type="PROSITE-ProRule" id="PRU00182"/>
    </source>
</evidence>
<evidence type="ECO:0000256" key="4">
    <source>
        <dbReference type="ARBA" id="ARBA00022741"/>
    </source>
</evidence>
<dbReference type="AlphaFoldDB" id="A0A1F2WSQ0"/>
<comment type="similarity">
    <text evidence="10">Belongs to the class-I aminoacyl-tRNA synthetase family. TyrS type 2 subfamily.</text>
</comment>
<feature type="short sequence motif" description="'HIGH' region" evidence="10">
    <location>
        <begin position="39"/>
        <end position="48"/>
    </location>
</feature>
<dbReference type="PROSITE" id="PS50889">
    <property type="entry name" value="S4"/>
    <property type="match status" value="1"/>
</dbReference>
<keyword evidence="8 10" id="KW-0030">Aminoacyl-tRNA synthetase</keyword>
<keyword evidence="2 10" id="KW-0963">Cytoplasm</keyword>
<evidence type="ECO:0000256" key="3">
    <source>
        <dbReference type="ARBA" id="ARBA00022598"/>
    </source>
</evidence>
<dbReference type="Gene3D" id="3.40.50.620">
    <property type="entry name" value="HUPs"/>
    <property type="match status" value="1"/>
</dbReference>
<dbReference type="FunFam" id="3.40.50.620:FF:000061">
    <property type="entry name" value="Tyrosine--tRNA ligase"/>
    <property type="match status" value="1"/>
</dbReference>
<dbReference type="InterPro" id="IPR002307">
    <property type="entry name" value="Tyr-tRNA-ligase"/>
</dbReference>
<dbReference type="Pfam" id="PF00579">
    <property type="entry name" value="tRNA-synt_1b"/>
    <property type="match status" value="1"/>
</dbReference>
<keyword evidence="6 11" id="KW-0694">RNA-binding</keyword>
<dbReference type="PRINTS" id="PR01040">
    <property type="entry name" value="TRNASYNTHTYR"/>
</dbReference>
<comment type="function">
    <text evidence="10">Catalyzes the attachment of tyrosine to tRNA(Tyr) in a two-step reaction: tyrosine is first activated by ATP to form Tyr-AMP and then transferred to the acceptor end of tRNA(Tyr).</text>
</comment>
<evidence type="ECO:0000256" key="6">
    <source>
        <dbReference type="ARBA" id="ARBA00022884"/>
    </source>
</evidence>
<dbReference type="CDD" id="cd00805">
    <property type="entry name" value="TyrRS_core"/>
    <property type="match status" value="1"/>
</dbReference>
<evidence type="ECO:0000256" key="9">
    <source>
        <dbReference type="ARBA" id="ARBA00048248"/>
    </source>
</evidence>
<dbReference type="Gene3D" id="1.10.240.10">
    <property type="entry name" value="Tyrosyl-Transfer RNA Synthetase"/>
    <property type="match status" value="1"/>
</dbReference>
<dbReference type="NCBIfam" id="TIGR00234">
    <property type="entry name" value="tyrS"/>
    <property type="match status" value="1"/>
</dbReference>
<dbReference type="InterPro" id="IPR024108">
    <property type="entry name" value="Tyr-tRNA-ligase_bac_2"/>
</dbReference>
<dbReference type="EMBL" id="MELK01000009">
    <property type="protein sequence ID" value="OFW59901.1"/>
    <property type="molecule type" value="Genomic_DNA"/>
</dbReference>
<dbReference type="GO" id="GO:0005829">
    <property type="term" value="C:cytosol"/>
    <property type="evidence" value="ECO:0007669"/>
    <property type="project" value="TreeGrafter"/>
</dbReference>
<dbReference type="GO" id="GO:0006437">
    <property type="term" value="P:tyrosyl-tRNA aminoacylation"/>
    <property type="evidence" value="ECO:0007669"/>
    <property type="project" value="UniProtKB-UniRule"/>
</dbReference>
<accession>A0A1F2WSQ0</accession>
<evidence type="ECO:0000256" key="8">
    <source>
        <dbReference type="ARBA" id="ARBA00023146"/>
    </source>
</evidence>
<evidence type="ECO:0000256" key="7">
    <source>
        <dbReference type="ARBA" id="ARBA00022917"/>
    </source>
</evidence>
<evidence type="ECO:0000313" key="13">
    <source>
        <dbReference type="Proteomes" id="UP000177876"/>
    </source>
</evidence>
<dbReference type="InterPro" id="IPR024088">
    <property type="entry name" value="Tyr-tRNA-ligase_bac-type"/>
</dbReference>
<dbReference type="SUPFAM" id="SSF52374">
    <property type="entry name" value="Nucleotidylyl transferase"/>
    <property type="match status" value="1"/>
</dbReference>
<comment type="subcellular location">
    <subcellularLocation>
        <location evidence="10">Cytoplasm</location>
    </subcellularLocation>
</comment>
<dbReference type="InterPro" id="IPR002305">
    <property type="entry name" value="aa-tRNA-synth_Ic"/>
</dbReference>
<name>A0A1F2WSQ0_9ACTN</name>
<dbReference type="GO" id="GO:0003723">
    <property type="term" value="F:RNA binding"/>
    <property type="evidence" value="ECO:0007669"/>
    <property type="project" value="UniProtKB-KW"/>
</dbReference>
<dbReference type="SUPFAM" id="SSF55174">
    <property type="entry name" value="Alpha-L RNA-binding motif"/>
    <property type="match status" value="1"/>
</dbReference>
<evidence type="ECO:0000256" key="1">
    <source>
        <dbReference type="ARBA" id="ARBA00011738"/>
    </source>
</evidence>
<evidence type="ECO:0000313" key="12">
    <source>
        <dbReference type="EMBL" id="OFW59901.1"/>
    </source>
</evidence>
<comment type="catalytic activity">
    <reaction evidence="9 10">
        <text>tRNA(Tyr) + L-tyrosine + ATP = L-tyrosyl-tRNA(Tyr) + AMP + diphosphate + H(+)</text>
        <dbReference type="Rhea" id="RHEA:10220"/>
        <dbReference type="Rhea" id="RHEA-COMP:9706"/>
        <dbReference type="Rhea" id="RHEA-COMP:9707"/>
        <dbReference type="ChEBI" id="CHEBI:15378"/>
        <dbReference type="ChEBI" id="CHEBI:30616"/>
        <dbReference type="ChEBI" id="CHEBI:33019"/>
        <dbReference type="ChEBI" id="CHEBI:58315"/>
        <dbReference type="ChEBI" id="CHEBI:78442"/>
        <dbReference type="ChEBI" id="CHEBI:78536"/>
        <dbReference type="ChEBI" id="CHEBI:456215"/>
        <dbReference type="EC" id="6.1.1.1"/>
    </reaction>
</comment>
<proteinExistence type="inferred from homology"/>
<dbReference type="InterPro" id="IPR036986">
    <property type="entry name" value="S4_RNA-bd_sf"/>
</dbReference>
<gene>
    <name evidence="10" type="primary">tyrS</name>
    <name evidence="12" type="ORF">A2Y75_10515</name>
</gene>
<dbReference type="HAMAP" id="MF_02007">
    <property type="entry name" value="Tyr_tRNA_synth_type2"/>
    <property type="match status" value="1"/>
</dbReference>
<keyword evidence="4 10" id="KW-0547">Nucleotide-binding</keyword>
<feature type="short sequence motif" description="'KMSKS' region" evidence="10">
    <location>
        <begin position="223"/>
        <end position="227"/>
    </location>
</feature>
<dbReference type="PANTHER" id="PTHR11766">
    <property type="entry name" value="TYROSYL-TRNA SYNTHETASE"/>
    <property type="match status" value="1"/>
</dbReference>
<dbReference type="Proteomes" id="UP000177876">
    <property type="component" value="Unassembled WGS sequence"/>
</dbReference>
<dbReference type="EC" id="6.1.1.1" evidence="10"/>
<feature type="binding site" evidence="10">
    <location>
        <position position="226"/>
    </location>
    <ligand>
        <name>ATP</name>
        <dbReference type="ChEBI" id="CHEBI:30616"/>
    </ligand>
</feature>
<dbReference type="STRING" id="1797197.A2Y75_10515"/>
<protein>
    <recommendedName>
        <fullName evidence="10">Tyrosine--tRNA ligase</fullName>
        <ecNumber evidence="10">6.1.1.1</ecNumber>
    </recommendedName>
    <alternativeName>
        <fullName evidence="10">Tyrosyl-tRNA synthetase</fullName>
        <shortName evidence="10">TyrRS</shortName>
    </alternativeName>
</protein>
<evidence type="ECO:0000256" key="10">
    <source>
        <dbReference type="HAMAP-Rule" id="MF_02007"/>
    </source>
</evidence>